<evidence type="ECO:0000313" key="1">
    <source>
        <dbReference type="EMBL" id="ANQ12973.1"/>
    </source>
</evidence>
<sequence length="80" mass="9143">MLPSRDTYRSLIHHGIKALLLDRIGHYSENEYHQYLNLMTGKSSCGIMTNDELAATVDNLLCEGYLEDVKTRIPQYQNVA</sequence>
<reference evidence="1 2" key="1">
    <citation type="submission" date="2016-07" db="EMBL/GenBank/DDBJ databases">
        <title>Developing Vibrio natriegens as a novel, fast-growing host for biotechnology.</title>
        <authorList>
            <person name="Weinstock M.T."/>
            <person name="Hesek E.D."/>
            <person name="Wilson C.M."/>
            <person name="Gibson D.G."/>
        </authorList>
    </citation>
    <scope>NUCLEOTIDE SEQUENCE [LARGE SCALE GENOMIC DNA]</scope>
    <source>
        <strain evidence="1 2">ATCC 14048</strain>
    </source>
</reference>
<protein>
    <recommendedName>
        <fullName evidence="3">Mu-like prophage protein gp16</fullName>
    </recommendedName>
</protein>
<dbReference type="Proteomes" id="UP000092741">
    <property type="component" value="Chromosome 1"/>
</dbReference>
<dbReference type="RefSeq" id="WP_014232417.1">
    <property type="nucleotide sequence ID" value="NZ_ATFJ01000037.1"/>
</dbReference>
<name>A0AAN0Y2N5_VIBNA</name>
<gene>
    <name evidence="1" type="ORF">BA890_09410</name>
</gene>
<dbReference type="EMBL" id="CP016345">
    <property type="protein sequence ID" value="ANQ12973.1"/>
    <property type="molecule type" value="Genomic_DNA"/>
</dbReference>
<dbReference type="AlphaFoldDB" id="A0AAN0Y2N5"/>
<proteinExistence type="predicted"/>
<dbReference type="KEGG" id="vna:PN96_03875"/>
<organism evidence="1 2">
    <name type="scientific">Vibrio natriegens NBRC 15636 = ATCC 14048 = DSM 759</name>
    <dbReference type="NCBI Taxonomy" id="1219067"/>
    <lineage>
        <taxon>Bacteria</taxon>
        <taxon>Pseudomonadati</taxon>
        <taxon>Pseudomonadota</taxon>
        <taxon>Gammaproteobacteria</taxon>
        <taxon>Vibrionales</taxon>
        <taxon>Vibrionaceae</taxon>
        <taxon>Vibrio</taxon>
    </lineage>
</organism>
<evidence type="ECO:0000313" key="2">
    <source>
        <dbReference type="Proteomes" id="UP000092741"/>
    </source>
</evidence>
<accession>A0AAN0Y2N5</accession>
<evidence type="ECO:0008006" key="3">
    <source>
        <dbReference type="Google" id="ProtNLM"/>
    </source>
</evidence>
<keyword evidence="2" id="KW-1185">Reference proteome</keyword>
<dbReference type="GeneID" id="70911918"/>